<reference evidence="2 3" key="1">
    <citation type="submission" date="2019-02" db="EMBL/GenBank/DDBJ databases">
        <title>Genome sequencing of the rare red list fungi Phlebia centrifuga.</title>
        <authorList>
            <person name="Buettner E."/>
            <person name="Kellner H."/>
        </authorList>
    </citation>
    <scope>NUCLEOTIDE SEQUENCE [LARGE SCALE GENOMIC DNA]</scope>
    <source>
        <strain evidence="2 3">DSM 108282</strain>
    </source>
</reference>
<keyword evidence="3" id="KW-1185">Reference proteome</keyword>
<proteinExistence type="predicted"/>
<comment type="caution">
    <text evidence="2">The sequence shown here is derived from an EMBL/GenBank/DDBJ whole genome shotgun (WGS) entry which is preliminary data.</text>
</comment>
<evidence type="ECO:0000313" key="2">
    <source>
        <dbReference type="EMBL" id="THG94071.1"/>
    </source>
</evidence>
<sequence length="246" mass="26993">MDCEVNSQIIANLELQVTAHLSDWRSGFAAAAMTAVGLWIDNVVHTLQELGMDMGPNAIAEQAQGTFGDEEQGLNRPLYWASWEAEGGDGDVRKSGRLRSDVILSTFYWHLQSIQGVGLFDDNNDAPPIGAYTLSIQAVEQAFKSHVTGEKVLPTGQVAWFSVDNWGDTYKYLGGRKVKSLKASKFSKTIQAFTVQDWETIFTDACALRTGFKMEGKKRKVASSTGSAYNSDDVESGPEYDVMVSD</sequence>
<evidence type="ECO:0000313" key="3">
    <source>
        <dbReference type="Proteomes" id="UP000309038"/>
    </source>
</evidence>
<evidence type="ECO:0000256" key="1">
    <source>
        <dbReference type="SAM" id="MobiDB-lite"/>
    </source>
</evidence>
<dbReference type="EMBL" id="SGPJ01000508">
    <property type="protein sequence ID" value="THG94071.1"/>
    <property type="molecule type" value="Genomic_DNA"/>
</dbReference>
<feature type="region of interest" description="Disordered" evidence="1">
    <location>
        <begin position="220"/>
        <end position="246"/>
    </location>
</feature>
<organism evidence="2 3">
    <name type="scientific">Hermanssonia centrifuga</name>
    <dbReference type="NCBI Taxonomy" id="98765"/>
    <lineage>
        <taxon>Eukaryota</taxon>
        <taxon>Fungi</taxon>
        <taxon>Dikarya</taxon>
        <taxon>Basidiomycota</taxon>
        <taxon>Agaricomycotina</taxon>
        <taxon>Agaricomycetes</taxon>
        <taxon>Polyporales</taxon>
        <taxon>Meruliaceae</taxon>
        <taxon>Hermanssonia</taxon>
    </lineage>
</organism>
<accession>A0A4S4K868</accession>
<protein>
    <submittedName>
        <fullName evidence="2">Uncharacterized protein</fullName>
    </submittedName>
</protein>
<dbReference type="AlphaFoldDB" id="A0A4S4K868"/>
<gene>
    <name evidence="2" type="ORF">EW026_g7322</name>
</gene>
<dbReference type="Proteomes" id="UP000309038">
    <property type="component" value="Unassembled WGS sequence"/>
</dbReference>
<name>A0A4S4K868_9APHY</name>